<dbReference type="EMBL" id="JBGNUJ010000010">
    <property type="protein sequence ID" value="KAL3955041.1"/>
    <property type="molecule type" value="Genomic_DNA"/>
</dbReference>
<gene>
    <name evidence="1" type="ORF">ACCO45_010604</name>
</gene>
<keyword evidence="2" id="KW-1185">Reference proteome</keyword>
<comment type="caution">
    <text evidence="1">The sequence shown here is derived from an EMBL/GenBank/DDBJ whole genome shotgun (WGS) entry which is preliminary data.</text>
</comment>
<sequence length="132" mass="13721">MTDDGESREIAKHSPQRRCARRERLEGSWGDPTHALIGLWGGVAQATRRKSGRSAGPAPWQQQEDDSPSSIPSLASADGPAAGGAAQRSWNLEARNPAATAGALARRENLPFCSSSASAHAPASPLILCGPG</sequence>
<protein>
    <submittedName>
        <fullName evidence="1">Uncharacterized protein</fullName>
    </submittedName>
</protein>
<accession>A0ACC4DFN1</accession>
<reference evidence="1" key="1">
    <citation type="submission" date="2024-12" db="EMBL/GenBank/DDBJ databases">
        <title>Comparative genomics and development of molecular markers within Purpureocillium lilacinum and among Purpureocillium species.</title>
        <authorList>
            <person name="Yeh Z.-Y."/>
            <person name="Ni N.-T."/>
            <person name="Lo P.-H."/>
            <person name="Mushyakhwo K."/>
            <person name="Lin C.-F."/>
            <person name="Nai Y.-S."/>
        </authorList>
    </citation>
    <scope>NUCLEOTIDE SEQUENCE</scope>
    <source>
        <strain evidence="1">NCHU-NPUST-175</strain>
    </source>
</reference>
<dbReference type="Proteomes" id="UP001638806">
    <property type="component" value="Unassembled WGS sequence"/>
</dbReference>
<organism evidence="1 2">
    <name type="scientific">Purpureocillium lilacinum</name>
    <name type="common">Paecilomyces lilacinus</name>
    <dbReference type="NCBI Taxonomy" id="33203"/>
    <lineage>
        <taxon>Eukaryota</taxon>
        <taxon>Fungi</taxon>
        <taxon>Dikarya</taxon>
        <taxon>Ascomycota</taxon>
        <taxon>Pezizomycotina</taxon>
        <taxon>Sordariomycetes</taxon>
        <taxon>Hypocreomycetidae</taxon>
        <taxon>Hypocreales</taxon>
        <taxon>Ophiocordycipitaceae</taxon>
        <taxon>Purpureocillium</taxon>
    </lineage>
</organism>
<proteinExistence type="predicted"/>
<evidence type="ECO:0000313" key="2">
    <source>
        <dbReference type="Proteomes" id="UP001638806"/>
    </source>
</evidence>
<evidence type="ECO:0000313" key="1">
    <source>
        <dbReference type="EMBL" id="KAL3955041.1"/>
    </source>
</evidence>
<name>A0ACC4DFN1_PURLI</name>